<gene>
    <name evidence="3" type="ORF">P9271_08540</name>
</gene>
<name>A0ABU6NYA3_9BACI</name>
<dbReference type="InterPro" id="IPR041578">
    <property type="entry name" value="PIN_8"/>
</dbReference>
<evidence type="ECO:0000259" key="2">
    <source>
        <dbReference type="Pfam" id="PF18476"/>
    </source>
</evidence>
<dbReference type="Pfam" id="PF18476">
    <property type="entry name" value="PIN_8"/>
    <property type="match status" value="1"/>
</dbReference>
<protein>
    <submittedName>
        <fullName evidence="3">PIN domain-containing protein</fullName>
    </submittedName>
</protein>
<comment type="caution">
    <text evidence="3">The sequence shown here is derived from an EMBL/GenBank/DDBJ whole genome shotgun (WGS) entry which is preliminary data.</text>
</comment>
<dbReference type="Proteomes" id="UP001342826">
    <property type="component" value="Unassembled WGS sequence"/>
</dbReference>
<dbReference type="EMBL" id="JARTFS010000006">
    <property type="protein sequence ID" value="MED4401357.1"/>
    <property type="molecule type" value="Genomic_DNA"/>
</dbReference>
<evidence type="ECO:0000256" key="1">
    <source>
        <dbReference type="SAM" id="Coils"/>
    </source>
</evidence>
<accession>A0ABU6NYA3</accession>
<sequence>MREIEKYLFQPKKFQDIIQTALIVIDTNVLLAAYQYRNITFKELLAALEFFHEEQRLLIPSHVLKEFFKNRPDRIVEIIRAVQQARDGLQPVKDVSKIEMKIPSMEYLQSHGKISDIESNLSNAKDNYNKEIKQYREELTGLIDELKSFFIQDPILEKYEKIFKEAYYKPESLESHTELLREFKEREKLNLPPGYKDGKKENNGEGDYIIWRHILEIKERNVIFLTSDNKADWVYKDPNGNVISARRELVEEFYEATGNTFCVVHPSAFLKAYNPKTNSEVLDDLNDKLNEAGITSKRYEFIAASDKGINVSPVNVQDHMNKIIENIIAHPSRRRYRMGDNDYLDNALYRISENKRFFDKAILKADIIANNEYLTNKDRQDQYEKLADWIYDDLFQLDDL</sequence>
<keyword evidence="4" id="KW-1185">Reference proteome</keyword>
<keyword evidence="1" id="KW-0175">Coiled coil</keyword>
<evidence type="ECO:0000313" key="4">
    <source>
        <dbReference type="Proteomes" id="UP001342826"/>
    </source>
</evidence>
<dbReference type="RefSeq" id="WP_066233750.1">
    <property type="nucleotide sequence ID" value="NZ_JARTFQ010000006.1"/>
</dbReference>
<proteinExistence type="predicted"/>
<feature type="coiled-coil region" evidence="1">
    <location>
        <begin position="114"/>
        <end position="145"/>
    </location>
</feature>
<feature type="domain" description="PIN like" evidence="2">
    <location>
        <begin position="22"/>
        <end position="248"/>
    </location>
</feature>
<dbReference type="GeneID" id="301142577"/>
<evidence type="ECO:0000313" key="3">
    <source>
        <dbReference type="EMBL" id="MED4401357.1"/>
    </source>
</evidence>
<reference evidence="3 4" key="1">
    <citation type="submission" date="2023-03" db="EMBL/GenBank/DDBJ databases">
        <title>Bacillus Genome Sequencing.</title>
        <authorList>
            <person name="Dunlap C."/>
        </authorList>
    </citation>
    <scope>NUCLEOTIDE SEQUENCE [LARGE SCALE GENOMIC DNA]</scope>
    <source>
        <strain evidence="3 4">NRS-1717</strain>
    </source>
</reference>
<organism evidence="3 4">
    <name type="scientific">Metabacillus fastidiosus</name>
    <dbReference type="NCBI Taxonomy" id="1458"/>
    <lineage>
        <taxon>Bacteria</taxon>
        <taxon>Bacillati</taxon>
        <taxon>Bacillota</taxon>
        <taxon>Bacilli</taxon>
        <taxon>Bacillales</taxon>
        <taxon>Bacillaceae</taxon>
        <taxon>Metabacillus</taxon>
    </lineage>
</organism>